<dbReference type="VEuPathDB" id="HostDB:ENSCPOG00000006055"/>
<evidence type="ECO:0000313" key="8">
    <source>
        <dbReference type="Proteomes" id="UP000005447"/>
    </source>
</evidence>
<feature type="domain" description="G2 and S phase-expressed protein 1 N-terminal" evidence="6">
    <location>
        <begin position="9"/>
        <end position="147"/>
    </location>
</feature>
<feature type="region of interest" description="Disordered" evidence="5">
    <location>
        <begin position="148"/>
        <end position="215"/>
    </location>
</feature>
<reference evidence="7" key="3">
    <citation type="submission" date="2025-09" db="UniProtKB">
        <authorList>
            <consortium name="Ensembl"/>
        </authorList>
    </citation>
    <scope>IDENTIFICATION</scope>
    <source>
        <strain evidence="7">2N</strain>
    </source>
</reference>
<organism evidence="7 8">
    <name type="scientific">Cavia porcellus</name>
    <name type="common">Guinea pig</name>
    <dbReference type="NCBI Taxonomy" id="10141"/>
    <lineage>
        <taxon>Eukaryota</taxon>
        <taxon>Metazoa</taxon>
        <taxon>Chordata</taxon>
        <taxon>Craniata</taxon>
        <taxon>Vertebrata</taxon>
        <taxon>Euteleostomi</taxon>
        <taxon>Mammalia</taxon>
        <taxon>Eutheria</taxon>
        <taxon>Euarchontoglires</taxon>
        <taxon>Glires</taxon>
        <taxon>Rodentia</taxon>
        <taxon>Hystricomorpha</taxon>
        <taxon>Caviidae</taxon>
        <taxon>Cavia</taxon>
    </lineage>
</organism>
<dbReference type="Pfam" id="PF15259">
    <property type="entry name" value="GTSE1_N"/>
    <property type="match status" value="1"/>
</dbReference>
<dbReference type="AlphaFoldDB" id="H0V6X5"/>
<keyword evidence="3" id="KW-0597">Phosphoprotein</keyword>
<gene>
    <name evidence="7" type="primary">GTSE1</name>
</gene>
<dbReference type="OMA" id="MTPKMMP"/>
<dbReference type="RefSeq" id="XP_003461998.2">
    <property type="nucleotide sequence ID" value="XM_003461950.5"/>
</dbReference>
<proteinExistence type="predicted"/>
<evidence type="ECO:0000313" key="7">
    <source>
        <dbReference type="Ensembl" id="ENSCPOP00000005466.3"/>
    </source>
</evidence>
<dbReference type="EMBL" id="AAKN02054981">
    <property type="status" value="NOT_ANNOTATED_CDS"/>
    <property type="molecule type" value="Genomic_DNA"/>
</dbReference>
<dbReference type="GO" id="GO:0005881">
    <property type="term" value="C:cytoplasmic microtubule"/>
    <property type="evidence" value="ECO:0007669"/>
    <property type="project" value="Ensembl"/>
</dbReference>
<dbReference type="PANTHER" id="PTHR21584">
    <property type="entry name" value="DIFFERENTIAL DISPLAY AND ACTIVATED BY P53 DDA3 /G2 S PHASE EXPRESSED 1"/>
    <property type="match status" value="1"/>
</dbReference>
<keyword evidence="4" id="KW-0206">Cytoskeleton</keyword>
<dbReference type="OrthoDB" id="10072587at2759"/>
<comment type="subcellular location">
    <subcellularLocation>
        <location evidence="1">Cytoplasm</location>
        <location evidence="1">Cytoskeleton</location>
    </subcellularLocation>
</comment>
<dbReference type="InterPro" id="IPR026657">
    <property type="entry name" value="DDA3/GTSE-1"/>
</dbReference>
<dbReference type="GeneTree" id="ENSGT00940000154189"/>
<feature type="region of interest" description="Disordered" evidence="5">
    <location>
        <begin position="462"/>
        <end position="500"/>
    </location>
</feature>
<feature type="compositionally biased region" description="Low complexity" evidence="5">
    <location>
        <begin position="300"/>
        <end position="327"/>
    </location>
</feature>
<dbReference type="CTD" id="51512"/>
<feature type="compositionally biased region" description="Low complexity" evidence="5">
    <location>
        <begin position="475"/>
        <end position="486"/>
    </location>
</feature>
<reference evidence="7" key="2">
    <citation type="submission" date="2025-08" db="UniProtKB">
        <authorList>
            <consortium name="Ensembl"/>
        </authorList>
    </citation>
    <scope>IDENTIFICATION</scope>
    <source>
        <strain evidence="7">2N</strain>
    </source>
</reference>
<dbReference type="KEGG" id="cpoc:100725251"/>
<evidence type="ECO:0000256" key="3">
    <source>
        <dbReference type="ARBA" id="ARBA00022553"/>
    </source>
</evidence>
<evidence type="ECO:0000256" key="2">
    <source>
        <dbReference type="ARBA" id="ARBA00022490"/>
    </source>
</evidence>
<name>H0V6X5_CAVPO</name>
<feature type="region of interest" description="Disordered" evidence="5">
    <location>
        <begin position="522"/>
        <end position="588"/>
    </location>
</feature>
<feature type="compositionally biased region" description="Low complexity" evidence="5">
    <location>
        <begin position="336"/>
        <end position="351"/>
    </location>
</feature>
<dbReference type="FunCoup" id="H0V6X5">
    <property type="interactions" value="487"/>
</dbReference>
<dbReference type="PANTHER" id="PTHR21584:SF10">
    <property type="entry name" value="G2 AND S PHASE-EXPRESSED PROTEIN 1"/>
    <property type="match status" value="1"/>
</dbReference>
<accession>H0V6X5</accession>
<evidence type="ECO:0000259" key="6">
    <source>
        <dbReference type="Pfam" id="PF15259"/>
    </source>
</evidence>
<evidence type="ECO:0000256" key="1">
    <source>
        <dbReference type="ARBA" id="ARBA00004245"/>
    </source>
</evidence>
<keyword evidence="8" id="KW-1185">Reference proteome</keyword>
<dbReference type="Ensembl" id="ENSCPOT00000006119.3">
    <property type="protein sequence ID" value="ENSCPOP00000005466.3"/>
    <property type="gene ID" value="ENSCPOG00000006055.4"/>
</dbReference>
<dbReference type="STRING" id="10141.ENSCPOP00000005466"/>
<evidence type="ECO:0000256" key="5">
    <source>
        <dbReference type="SAM" id="MobiDB-lite"/>
    </source>
</evidence>
<feature type="compositionally biased region" description="Low complexity" evidence="5">
    <location>
        <begin position="393"/>
        <end position="405"/>
    </location>
</feature>
<dbReference type="HOGENOM" id="CLU_023558_0_0_1"/>
<dbReference type="GeneID" id="100725251"/>
<dbReference type="Bgee" id="ENSCPOG00000006055">
    <property type="expression patterns" value="Expressed in testis and 10 other cell types or tissues"/>
</dbReference>
<dbReference type="Proteomes" id="UP000005447">
    <property type="component" value="Unassembled WGS sequence"/>
</dbReference>
<protein>
    <submittedName>
        <fullName evidence="7">G2 and S-phase expressed 1</fullName>
    </submittedName>
</protein>
<feature type="region of interest" description="Disordered" evidence="5">
    <location>
        <begin position="228"/>
        <end position="449"/>
    </location>
</feature>
<reference evidence="8" key="1">
    <citation type="journal article" date="2011" name="Nature">
        <title>A high-resolution map of human evolutionary constraint using 29 mammals.</title>
        <authorList>
            <person name="Lindblad-Toh K."/>
            <person name="Garber M."/>
            <person name="Zuk O."/>
            <person name="Lin M.F."/>
            <person name="Parker B.J."/>
            <person name="Washietl S."/>
            <person name="Kheradpour P."/>
            <person name="Ernst J."/>
            <person name="Jordan G."/>
            <person name="Mauceli E."/>
            <person name="Ward L.D."/>
            <person name="Lowe C.B."/>
            <person name="Holloway A.K."/>
            <person name="Clamp M."/>
            <person name="Gnerre S."/>
            <person name="Alfoldi J."/>
            <person name="Beal K."/>
            <person name="Chang J."/>
            <person name="Clawson H."/>
            <person name="Cuff J."/>
            <person name="Di Palma F."/>
            <person name="Fitzgerald S."/>
            <person name="Flicek P."/>
            <person name="Guttman M."/>
            <person name="Hubisz M.J."/>
            <person name="Jaffe D.B."/>
            <person name="Jungreis I."/>
            <person name="Kent W.J."/>
            <person name="Kostka D."/>
            <person name="Lara M."/>
            <person name="Martins A.L."/>
            <person name="Massingham T."/>
            <person name="Moltke I."/>
            <person name="Raney B.J."/>
            <person name="Rasmussen M.D."/>
            <person name="Robinson J."/>
            <person name="Stark A."/>
            <person name="Vilella A.J."/>
            <person name="Wen J."/>
            <person name="Xie X."/>
            <person name="Zody M.C."/>
            <person name="Baldwin J."/>
            <person name="Bloom T."/>
            <person name="Chin C.W."/>
            <person name="Heiman D."/>
            <person name="Nicol R."/>
            <person name="Nusbaum C."/>
            <person name="Young S."/>
            <person name="Wilkinson J."/>
            <person name="Worley K.C."/>
            <person name="Kovar C.L."/>
            <person name="Muzny D.M."/>
            <person name="Gibbs R.A."/>
            <person name="Cree A."/>
            <person name="Dihn H.H."/>
            <person name="Fowler G."/>
            <person name="Jhangiani S."/>
            <person name="Joshi V."/>
            <person name="Lee S."/>
            <person name="Lewis L.R."/>
            <person name="Nazareth L.V."/>
            <person name="Okwuonu G."/>
            <person name="Santibanez J."/>
            <person name="Warren W.C."/>
            <person name="Mardis E.R."/>
            <person name="Weinstock G.M."/>
            <person name="Wilson R.K."/>
            <person name="Delehaunty K."/>
            <person name="Dooling D."/>
            <person name="Fronik C."/>
            <person name="Fulton L."/>
            <person name="Fulton B."/>
            <person name="Graves T."/>
            <person name="Minx P."/>
            <person name="Sodergren E."/>
            <person name="Birney E."/>
            <person name="Margulies E.H."/>
            <person name="Herrero J."/>
            <person name="Green E.D."/>
            <person name="Haussler D."/>
            <person name="Siepel A."/>
            <person name="Goldman N."/>
            <person name="Pollard K.S."/>
            <person name="Pedersen J.S."/>
            <person name="Lander E.S."/>
            <person name="Kellis M."/>
        </authorList>
    </citation>
    <scope>NUCLEOTIDE SEQUENCE [LARGE SCALE GENOMIC DNA]</scope>
    <source>
        <strain evidence="8">2N</strain>
    </source>
</reference>
<keyword evidence="2" id="KW-0963">Cytoplasm</keyword>
<dbReference type="InParanoid" id="H0V6X5"/>
<dbReference type="eggNOG" id="ENOG502QW86">
    <property type="taxonomic scope" value="Eukaryota"/>
</dbReference>
<sequence>MDVAKKEDVVLLADEKFDFDLSLSSSSANEEDEVFFGPVRHKERCIAASLELGDQVPTQPASASVWSPLSEETFVEVYTEAHLLALQIESQSRTQVALEAQPQNPCSQGVESFVQESKLKMSLFEKEQETEKSPKSLKRETFYLSDSPLAGTPLSKGQPGSPECLLPASPAPRGVGPVQRLQPPAQALPKDSRVTAPPRQAGPQKRAPSKLLPPRALAARSRHLLLGMEKPRKEAPESPPQGRVVNKKQARGARCPDKPRMALDTSGLPGAGGLGARSQRSLPVPSKLRPKSLLRAPACAGSVTRQSSSSSGSTSSSASSVHPSPAADQAKSGTQPLPSTGKSGSPGPGTLCQALPAAPAGVSCGQARRNDAATSSKAPPTQPRTPESGVPRLSTSSVLSASSELNKTRSLGWRDSCVNSRTEAVPVPANPFKIPKFSTGGSPSGTTPKFLRAQRLQSWASAGRAVVHSTPVRHSSGPASQSPAGGVRTPSSVRRLSVLPTPASRRLSGLPLVTPRTVPRALASPLCGPARRLSSEPRRRSTVGTEPARDSNRGPGRWQAAPSPTEGFSPPPSVPQALCFSPEKSDPLLEGLTAEPAQDGAKPEEDPHPVEVVANTAVLDCPPLLVDIGLDQLTISPPAENQPAAELLLIDLGGTPGVPSEPASRPLIDLTANTPDMSRHGGSKAVQAEGQLIDLCSPLIQLSPEADKENLDSPLIKF</sequence>
<dbReference type="InterPro" id="IPR032768">
    <property type="entry name" value="GTSE1_N"/>
</dbReference>
<evidence type="ECO:0000256" key="4">
    <source>
        <dbReference type="ARBA" id="ARBA00023212"/>
    </source>
</evidence>
<dbReference type="GO" id="GO:0008017">
    <property type="term" value="F:microtubule binding"/>
    <property type="evidence" value="ECO:0007669"/>
    <property type="project" value="TreeGrafter"/>
</dbReference>